<dbReference type="PANTHER" id="PTHR42756">
    <property type="entry name" value="TRANSCRIPTIONAL REGULATOR, MARR"/>
    <property type="match status" value="1"/>
</dbReference>
<dbReference type="EMBL" id="FXAE01000019">
    <property type="protein sequence ID" value="SMF26840.1"/>
    <property type="molecule type" value="Genomic_DNA"/>
</dbReference>
<protein>
    <submittedName>
        <fullName evidence="5">Transcriptional regulator, MarR family</fullName>
    </submittedName>
</protein>
<accession>A0ABY1LXJ1</accession>
<feature type="domain" description="HTH marR-type" evidence="4">
    <location>
        <begin position="6"/>
        <end position="136"/>
    </location>
</feature>
<dbReference type="Proteomes" id="UP000192939">
    <property type="component" value="Unassembled WGS sequence"/>
</dbReference>
<dbReference type="Pfam" id="PF01047">
    <property type="entry name" value="MarR"/>
    <property type="match status" value="1"/>
</dbReference>
<dbReference type="InterPro" id="IPR000835">
    <property type="entry name" value="HTH_MarR-typ"/>
</dbReference>
<dbReference type="Gene3D" id="1.10.10.10">
    <property type="entry name" value="Winged helix-like DNA-binding domain superfamily/Winged helix DNA-binding domain"/>
    <property type="match status" value="1"/>
</dbReference>
<dbReference type="RefSeq" id="WP_028539468.1">
    <property type="nucleotide sequence ID" value="NZ_FXAE01000019.1"/>
</dbReference>
<evidence type="ECO:0000256" key="3">
    <source>
        <dbReference type="ARBA" id="ARBA00023163"/>
    </source>
</evidence>
<evidence type="ECO:0000256" key="1">
    <source>
        <dbReference type="ARBA" id="ARBA00023015"/>
    </source>
</evidence>
<organism evidence="5 6">
    <name type="scientific">Paenibacillus barengoltzii J12</name>
    <dbReference type="NCBI Taxonomy" id="935846"/>
    <lineage>
        <taxon>Bacteria</taxon>
        <taxon>Bacillati</taxon>
        <taxon>Bacillota</taxon>
        <taxon>Bacilli</taxon>
        <taxon>Bacillales</taxon>
        <taxon>Paenibacillaceae</taxon>
        <taxon>Paenibacillus</taxon>
    </lineage>
</organism>
<evidence type="ECO:0000313" key="6">
    <source>
        <dbReference type="Proteomes" id="UP000192939"/>
    </source>
</evidence>
<dbReference type="PROSITE" id="PS50995">
    <property type="entry name" value="HTH_MARR_2"/>
    <property type="match status" value="1"/>
</dbReference>
<dbReference type="PRINTS" id="PR00598">
    <property type="entry name" value="HTHMARR"/>
</dbReference>
<dbReference type="InterPro" id="IPR036388">
    <property type="entry name" value="WH-like_DNA-bd_sf"/>
</dbReference>
<gene>
    <name evidence="5" type="ORF">SAMN02744124_02179</name>
</gene>
<dbReference type="SMART" id="SM00347">
    <property type="entry name" value="HTH_MARR"/>
    <property type="match status" value="1"/>
</dbReference>
<keyword evidence="3" id="KW-0804">Transcription</keyword>
<reference evidence="5 6" key="1">
    <citation type="submission" date="2017-04" db="EMBL/GenBank/DDBJ databases">
        <authorList>
            <person name="Varghese N."/>
            <person name="Submissions S."/>
        </authorList>
    </citation>
    <scope>NUCLEOTIDE SEQUENCE [LARGE SCALE GENOMIC DNA]</scope>
    <source>
        <strain evidence="5 6">J12</strain>
    </source>
</reference>
<evidence type="ECO:0000313" key="5">
    <source>
        <dbReference type="EMBL" id="SMF26840.1"/>
    </source>
</evidence>
<comment type="caution">
    <text evidence="5">The sequence shown here is derived from an EMBL/GenBank/DDBJ whole genome shotgun (WGS) entry which is preliminary data.</text>
</comment>
<dbReference type="SUPFAM" id="SSF46785">
    <property type="entry name" value="Winged helix' DNA-binding domain"/>
    <property type="match status" value="1"/>
</dbReference>
<dbReference type="PANTHER" id="PTHR42756:SF1">
    <property type="entry name" value="TRANSCRIPTIONAL REPRESSOR OF EMRAB OPERON"/>
    <property type="match status" value="1"/>
</dbReference>
<sequence>MNYPSVGKLISYLQRINQKEVTALLKPYGIGGGGNHSYLLAILATPGLNQDQLTHLVKFDKATTTRSVKQLEEAGYIERRVNEQDRRSILWYPTEKGKAFEPTLRQILADFNFRLTAVLTEEETKQLEHLLTKIYESKLKNDEYPSKSR</sequence>
<name>A0ABY1LXJ1_9BACL</name>
<keyword evidence="2" id="KW-0238">DNA-binding</keyword>
<evidence type="ECO:0000256" key="2">
    <source>
        <dbReference type="ARBA" id="ARBA00023125"/>
    </source>
</evidence>
<evidence type="ECO:0000259" key="4">
    <source>
        <dbReference type="PROSITE" id="PS50995"/>
    </source>
</evidence>
<proteinExistence type="predicted"/>
<dbReference type="InterPro" id="IPR036390">
    <property type="entry name" value="WH_DNA-bd_sf"/>
</dbReference>
<keyword evidence="1" id="KW-0805">Transcription regulation</keyword>
<keyword evidence="6" id="KW-1185">Reference proteome</keyword>